<keyword evidence="3" id="KW-1185">Reference proteome</keyword>
<dbReference type="OrthoDB" id="6071202at2759"/>
<dbReference type="AlphaFoldDB" id="A0A8B6FF04"/>
<organism evidence="2 3">
    <name type="scientific">Mytilus galloprovincialis</name>
    <name type="common">Mediterranean mussel</name>
    <dbReference type="NCBI Taxonomy" id="29158"/>
    <lineage>
        <taxon>Eukaryota</taxon>
        <taxon>Metazoa</taxon>
        <taxon>Spiralia</taxon>
        <taxon>Lophotrochozoa</taxon>
        <taxon>Mollusca</taxon>
        <taxon>Bivalvia</taxon>
        <taxon>Autobranchia</taxon>
        <taxon>Pteriomorphia</taxon>
        <taxon>Mytilida</taxon>
        <taxon>Mytiloidea</taxon>
        <taxon>Mytilidae</taxon>
        <taxon>Mytilinae</taxon>
        <taxon>Mytilus</taxon>
    </lineage>
</organism>
<name>A0A8B6FF04_MYTGA</name>
<evidence type="ECO:0000256" key="1">
    <source>
        <dbReference type="SAM" id="SignalP"/>
    </source>
</evidence>
<feature type="chain" id="PRO_5036242701" description="DUF19 domain-containing protein" evidence="1">
    <location>
        <begin position="22"/>
        <end position="216"/>
    </location>
</feature>
<reference evidence="2" key="1">
    <citation type="submission" date="2018-11" db="EMBL/GenBank/DDBJ databases">
        <authorList>
            <person name="Alioto T."/>
            <person name="Alioto T."/>
        </authorList>
    </citation>
    <scope>NUCLEOTIDE SEQUENCE</scope>
</reference>
<evidence type="ECO:0000313" key="2">
    <source>
        <dbReference type="EMBL" id="VDI48212.1"/>
    </source>
</evidence>
<dbReference type="EMBL" id="UYJE01006702">
    <property type="protein sequence ID" value="VDI48211.1"/>
    <property type="molecule type" value="Genomic_DNA"/>
</dbReference>
<dbReference type="EMBL" id="UYJE01006702">
    <property type="protein sequence ID" value="VDI48212.1"/>
    <property type="molecule type" value="Genomic_DNA"/>
</dbReference>
<protein>
    <recommendedName>
        <fullName evidence="4">DUF19 domain-containing protein</fullName>
    </recommendedName>
</protein>
<evidence type="ECO:0000313" key="3">
    <source>
        <dbReference type="Proteomes" id="UP000596742"/>
    </source>
</evidence>
<evidence type="ECO:0008006" key="4">
    <source>
        <dbReference type="Google" id="ProtNLM"/>
    </source>
</evidence>
<accession>A0A8B6FF04</accession>
<comment type="caution">
    <text evidence="2">The sequence shown here is derived from an EMBL/GenBank/DDBJ whole genome shotgun (WGS) entry which is preliminary data.</text>
</comment>
<dbReference type="Proteomes" id="UP000596742">
    <property type="component" value="Unassembled WGS sequence"/>
</dbReference>
<keyword evidence="1" id="KW-0732">Signal</keyword>
<feature type="signal peptide" evidence="1">
    <location>
        <begin position="1"/>
        <end position="21"/>
    </location>
</feature>
<gene>
    <name evidence="2" type="ORF">MGAL_10B034841</name>
</gene>
<proteinExistence type="predicted"/>
<sequence>MDFKTFTTLVILTVSIDVAWADCESMTQCMDTFSSKLHHINFTLTNEQSIIHFLDAICANSDALAKCYNPKNVAGCSSLSQIVSYNPSEEKMKDEFNKVCSRKQDLLSFIKCLSKPHVARGMSECAKKTMQKAQSENKDSSDCSIQSELMSCMSNSMEGQCTRETVDYFKSTQNEKYSMTCSAYINSYQHSSLWVVFFCETTSALNCGFNVKFSNE</sequence>